<dbReference type="GO" id="GO:0046422">
    <property type="term" value="F:violaxanthin de-epoxidase activity"/>
    <property type="evidence" value="ECO:0007669"/>
    <property type="project" value="InterPro"/>
</dbReference>
<dbReference type="OrthoDB" id="420426at2759"/>
<dbReference type="InterPro" id="IPR010788">
    <property type="entry name" value="VDE_dom"/>
</dbReference>
<dbReference type="PANTHER" id="PTHR33970">
    <property type="entry name" value="VIOLAXANTHIN DE-EPOXIDASE, CHLOROPLASTIC-RELATED"/>
    <property type="match status" value="1"/>
</dbReference>
<sequence>MHTPPGSVRLAVIAPLQQPSPFGVSWGEVLTHTAQLLAWKEPSLTLEVRDAAEAGGGHNRATLRSALASCRAAVVLGVEDPETAALLAPLLSAARTAVPLGCAVPLAGATRLAGRHVGDAADGPTLNPLAPLLQRLFPDKQTELDGQVLKIVEDLYRRNSSDDFVFIFLVLTNAYINQVPAVSMTFKQKNAGLDSLACMVGKCGGQIFRCVTDPTCKAALDCLQGCEFNDQVCTYRCITSYESPLLEDFSLCIIQKHNCFGLTADIPMVPDPAPLTTWRGEPLTHELAEDLFIGWLKEDPSSSLHEEISGAGELFSWRVFAGKNAAYDFFPCQFQLFYRGKGKGGMWYDPTFQVETLNGRRVWRRRHYRVKRGQVPGTFRFSVLDNGVTSNEYWRILDCAEDLGWCVFYYSGAASRAGLSYSGAILASKDGQWPASEEARTRIEKLLAGAGIKPWELSNVDNSACAGAPLDPSLMALA</sequence>
<dbReference type="Gene3D" id="2.40.128.20">
    <property type="match status" value="1"/>
</dbReference>
<dbReference type="PANTHER" id="PTHR33970:SF2">
    <property type="entry name" value="OS01G0716400 PROTEIN"/>
    <property type="match status" value="1"/>
</dbReference>
<dbReference type="EMBL" id="LHPF02000035">
    <property type="protein sequence ID" value="PSC68636.1"/>
    <property type="molecule type" value="Genomic_DNA"/>
</dbReference>
<organism evidence="2 3">
    <name type="scientific">Micractinium conductrix</name>
    <dbReference type="NCBI Taxonomy" id="554055"/>
    <lineage>
        <taxon>Eukaryota</taxon>
        <taxon>Viridiplantae</taxon>
        <taxon>Chlorophyta</taxon>
        <taxon>core chlorophytes</taxon>
        <taxon>Trebouxiophyceae</taxon>
        <taxon>Chlorellales</taxon>
        <taxon>Chlorellaceae</taxon>
        <taxon>Chlorella clade</taxon>
        <taxon>Micractinium</taxon>
    </lineage>
</organism>
<reference evidence="2 3" key="1">
    <citation type="journal article" date="2018" name="Plant J.">
        <title>Genome sequences of Chlorella sorokiniana UTEX 1602 and Micractinium conductrix SAG 241.80: implications to maltose excretion by a green alga.</title>
        <authorList>
            <person name="Arriola M.B."/>
            <person name="Velmurugan N."/>
            <person name="Zhang Y."/>
            <person name="Plunkett M.H."/>
            <person name="Hondzo H."/>
            <person name="Barney B.M."/>
        </authorList>
    </citation>
    <scope>NUCLEOTIDE SEQUENCE [LARGE SCALE GENOMIC DNA]</scope>
    <source>
        <strain evidence="2 3">SAG 241.80</strain>
    </source>
</reference>
<evidence type="ECO:0000313" key="2">
    <source>
        <dbReference type="EMBL" id="PSC68636.1"/>
    </source>
</evidence>
<dbReference type="InterPro" id="IPR012674">
    <property type="entry name" value="Calycin"/>
</dbReference>
<dbReference type="STRING" id="554055.A0A2P6V3H5"/>
<gene>
    <name evidence="2" type="ORF">C2E20_7785</name>
</gene>
<evidence type="ECO:0000259" key="1">
    <source>
        <dbReference type="Pfam" id="PF07137"/>
    </source>
</evidence>
<protein>
    <submittedName>
        <fullName evidence="2">Violaxanthin de-epoxidase-related</fullName>
    </submittedName>
</protein>
<dbReference type="Pfam" id="PF07137">
    <property type="entry name" value="VDE"/>
    <property type="match status" value="1"/>
</dbReference>
<dbReference type="Proteomes" id="UP000239649">
    <property type="component" value="Unassembled WGS sequence"/>
</dbReference>
<proteinExistence type="predicted"/>
<name>A0A2P6V3H5_9CHLO</name>
<dbReference type="InterPro" id="IPR044682">
    <property type="entry name" value="VDE"/>
</dbReference>
<evidence type="ECO:0000313" key="3">
    <source>
        <dbReference type="Proteomes" id="UP000239649"/>
    </source>
</evidence>
<dbReference type="GO" id="GO:0010028">
    <property type="term" value="P:xanthophyll cycle"/>
    <property type="evidence" value="ECO:0007669"/>
    <property type="project" value="InterPro"/>
</dbReference>
<keyword evidence="3" id="KW-1185">Reference proteome</keyword>
<comment type="caution">
    <text evidence="2">The sequence shown here is derived from an EMBL/GenBank/DDBJ whole genome shotgun (WGS) entry which is preliminary data.</text>
</comment>
<accession>A0A2P6V3H5</accession>
<dbReference type="AlphaFoldDB" id="A0A2P6V3H5"/>
<feature type="domain" description="VDE lipocalin" evidence="1">
    <location>
        <begin position="197"/>
        <end position="462"/>
    </location>
</feature>